<reference evidence="2" key="1">
    <citation type="journal article" date="2021" name="PeerJ">
        <title>Extensive microbial diversity within the chicken gut microbiome revealed by metagenomics and culture.</title>
        <authorList>
            <person name="Gilroy R."/>
            <person name="Ravi A."/>
            <person name="Getino M."/>
            <person name="Pursley I."/>
            <person name="Horton D.L."/>
            <person name="Alikhan N.F."/>
            <person name="Baker D."/>
            <person name="Gharbi K."/>
            <person name="Hall N."/>
            <person name="Watson M."/>
            <person name="Adriaenssens E.M."/>
            <person name="Foster-Nyarko E."/>
            <person name="Jarju S."/>
            <person name="Secka A."/>
            <person name="Antonio M."/>
            <person name="Oren A."/>
            <person name="Chaudhuri R.R."/>
            <person name="La Ragione R."/>
            <person name="Hildebrand F."/>
            <person name="Pallen M.J."/>
        </authorList>
    </citation>
    <scope>NUCLEOTIDE SEQUENCE</scope>
    <source>
        <strain evidence="2">3204</strain>
    </source>
</reference>
<comment type="caution">
    <text evidence="2">The sequence shown here is derived from an EMBL/GenBank/DDBJ whole genome shotgun (WGS) entry which is preliminary data.</text>
</comment>
<dbReference type="SUPFAM" id="SSF51735">
    <property type="entry name" value="NAD(P)-binding Rossmann-fold domains"/>
    <property type="match status" value="1"/>
</dbReference>
<evidence type="ECO:0000313" key="3">
    <source>
        <dbReference type="Proteomes" id="UP000824013"/>
    </source>
</evidence>
<feature type="domain" description="NAD(P)-binding" evidence="1">
    <location>
        <begin position="7"/>
        <end position="194"/>
    </location>
</feature>
<dbReference type="EMBL" id="DXCM01000099">
    <property type="protein sequence ID" value="HIY94033.1"/>
    <property type="molecule type" value="Genomic_DNA"/>
</dbReference>
<dbReference type="Proteomes" id="UP000824013">
    <property type="component" value="Unassembled WGS sequence"/>
</dbReference>
<dbReference type="InterPro" id="IPR036291">
    <property type="entry name" value="NAD(P)-bd_dom_sf"/>
</dbReference>
<dbReference type="Pfam" id="PF13460">
    <property type="entry name" value="NAD_binding_10"/>
    <property type="match status" value="1"/>
</dbReference>
<name>A0A9D1ZR99_9LACO</name>
<proteinExistence type="predicted"/>
<dbReference type="InterPro" id="IPR016040">
    <property type="entry name" value="NAD(P)-bd_dom"/>
</dbReference>
<organism evidence="2 3">
    <name type="scientific">Candidatus Companilactobacillus pullicola</name>
    <dbReference type="NCBI Taxonomy" id="2838523"/>
    <lineage>
        <taxon>Bacteria</taxon>
        <taxon>Bacillati</taxon>
        <taxon>Bacillota</taxon>
        <taxon>Bacilli</taxon>
        <taxon>Lactobacillales</taxon>
        <taxon>Lactobacillaceae</taxon>
        <taxon>Companilactobacillus</taxon>
    </lineage>
</organism>
<accession>A0A9D1ZR99</accession>
<evidence type="ECO:0000313" key="2">
    <source>
        <dbReference type="EMBL" id="HIY94033.1"/>
    </source>
</evidence>
<protein>
    <submittedName>
        <fullName evidence="2">NAD(P)H-binding protein</fullName>
    </submittedName>
</protein>
<dbReference type="PANTHER" id="PTHR15020:SF50">
    <property type="entry name" value="UPF0659 PROTEIN YMR090W"/>
    <property type="match status" value="1"/>
</dbReference>
<reference evidence="2" key="2">
    <citation type="submission" date="2021-04" db="EMBL/GenBank/DDBJ databases">
        <authorList>
            <person name="Gilroy R."/>
        </authorList>
    </citation>
    <scope>NUCLEOTIDE SEQUENCE</scope>
    <source>
        <strain evidence="2">3204</strain>
    </source>
</reference>
<dbReference type="PANTHER" id="PTHR15020">
    <property type="entry name" value="FLAVIN REDUCTASE-RELATED"/>
    <property type="match status" value="1"/>
</dbReference>
<gene>
    <name evidence="2" type="ORF">H9820_13955</name>
</gene>
<sequence length="221" mass="24879">MNVLIIGAYGQVARMVEERILNEDQFSEINLKLLLRDKGRLKKYEDNPRVTLIQGDTTQPDILKKAMEDVDFVYVAFADDFVSSDATANIIKAMEDGKVSRVLATSSIGLETEEPNEDFSKWNQGILKNILPGLRHSAKLYEDSVLDYTIIRFGWLNDGDEVKYEITVRGEKFAGISDTRKSVVDAILKIIKDPSLYSKDVIGVSDPDTKDVKKLNINFAL</sequence>
<dbReference type="AlphaFoldDB" id="A0A9D1ZR99"/>
<dbReference type="Gene3D" id="3.40.50.720">
    <property type="entry name" value="NAD(P)-binding Rossmann-like Domain"/>
    <property type="match status" value="1"/>
</dbReference>
<evidence type="ECO:0000259" key="1">
    <source>
        <dbReference type="Pfam" id="PF13460"/>
    </source>
</evidence>